<sequence length="179" mass="20450">MDRSPMAADEYDTGKIGAGTSGFAFPPELRRLPRKLPLRREFEFVRSPTSRLHMWDIRPVYHCSPRRRRLDFNDGLCIRPCASLANKPYLSTVPKTLLCPLPLLDTIPNITILPSNQPPLPSSRASRSRPSLHDKSKTHPNGKHDQSIRVNPERHCFPSSRRPSVASHDPRRVISFTRR</sequence>
<reference evidence="1" key="2">
    <citation type="journal article" date="2020" name="Nat. Commun.">
        <title>Large-scale genome sequencing of mycorrhizal fungi provides insights into the early evolution of symbiotic traits.</title>
        <authorList>
            <person name="Miyauchi S."/>
            <person name="Kiss E."/>
            <person name="Kuo A."/>
            <person name="Drula E."/>
            <person name="Kohler A."/>
            <person name="Sanchez-Garcia M."/>
            <person name="Morin E."/>
            <person name="Andreopoulos B."/>
            <person name="Barry K.W."/>
            <person name="Bonito G."/>
            <person name="Buee M."/>
            <person name="Carver A."/>
            <person name="Chen C."/>
            <person name="Cichocki N."/>
            <person name="Clum A."/>
            <person name="Culley D."/>
            <person name="Crous P.W."/>
            <person name="Fauchery L."/>
            <person name="Girlanda M."/>
            <person name="Hayes R.D."/>
            <person name="Keri Z."/>
            <person name="LaButti K."/>
            <person name="Lipzen A."/>
            <person name="Lombard V."/>
            <person name="Magnuson J."/>
            <person name="Maillard F."/>
            <person name="Murat C."/>
            <person name="Nolan M."/>
            <person name="Ohm R.A."/>
            <person name="Pangilinan J."/>
            <person name="Pereira M.F."/>
            <person name="Perotto S."/>
            <person name="Peter M."/>
            <person name="Pfister S."/>
            <person name="Riley R."/>
            <person name="Sitrit Y."/>
            <person name="Stielow J.B."/>
            <person name="Szollosi G."/>
            <person name="Zifcakova L."/>
            <person name="Stursova M."/>
            <person name="Spatafora J.W."/>
            <person name="Tedersoo L."/>
            <person name="Vaario L.M."/>
            <person name="Yamada A."/>
            <person name="Yan M."/>
            <person name="Wang P."/>
            <person name="Xu J."/>
            <person name="Bruns T."/>
            <person name="Baldrian P."/>
            <person name="Vilgalys R."/>
            <person name="Dunand C."/>
            <person name="Henrissat B."/>
            <person name="Grigoriev I.V."/>
            <person name="Hibbett D."/>
            <person name="Nagy L.G."/>
            <person name="Martin F.M."/>
        </authorList>
    </citation>
    <scope>NUCLEOTIDE SEQUENCE</scope>
    <source>
        <strain evidence="1">P2</strain>
    </source>
</reference>
<dbReference type="EMBL" id="MU118111">
    <property type="protein sequence ID" value="KAF9644967.1"/>
    <property type="molecule type" value="Genomic_DNA"/>
</dbReference>
<comment type="caution">
    <text evidence="1">The sequence shown here is derived from an EMBL/GenBank/DDBJ whole genome shotgun (WGS) entry which is preliminary data.</text>
</comment>
<evidence type="ECO:0000313" key="2">
    <source>
        <dbReference type="Proteomes" id="UP000886501"/>
    </source>
</evidence>
<gene>
    <name evidence="1" type="ORF">BDM02DRAFT_820853</name>
</gene>
<name>A0ACB6Z5Y6_THEGA</name>
<accession>A0ACB6Z5Y6</accession>
<evidence type="ECO:0000313" key="1">
    <source>
        <dbReference type="EMBL" id="KAF9644967.1"/>
    </source>
</evidence>
<proteinExistence type="predicted"/>
<protein>
    <submittedName>
        <fullName evidence="1">Uncharacterized protein</fullName>
    </submittedName>
</protein>
<keyword evidence="2" id="KW-1185">Reference proteome</keyword>
<organism evidence="1 2">
    <name type="scientific">Thelephora ganbajun</name>
    <name type="common">Ganba fungus</name>
    <dbReference type="NCBI Taxonomy" id="370292"/>
    <lineage>
        <taxon>Eukaryota</taxon>
        <taxon>Fungi</taxon>
        <taxon>Dikarya</taxon>
        <taxon>Basidiomycota</taxon>
        <taxon>Agaricomycotina</taxon>
        <taxon>Agaricomycetes</taxon>
        <taxon>Thelephorales</taxon>
        <taxon>Thelephoraceae</taxon>
        <taxon>Thelephora</taxon>
    </lineage>
</organism>
<dbReference type="Proteomes" id="UP000886501">
    <property type="component" value="Unassembled WGS sequence"/>
</dbReference>
<reference evidence="1" key="1">
    <citation type="submission" date="2019-10" db="EMBL/GenBank/DDBJ databases">
        <authorList>
            <consortium name="DOE Joint Genome Institute"/>
            <person name="Kuo A."/>
            <person name="Miyauchi S."/>
            <person name="Kiss E."/>
            <person name="Drula E."/>
            <person name="Kohler A."/>
            <person name="Sanchez-Garcia M."/>
            <person name="Andreopoulos B."/>
            <person name="Barry K.W."/>
            <person name="Bonito G."/>
            <person name="Buee M."/>
            <person name="Carver A."/>
            <person name="Chen C."/>
            <person name="Cichocki N."/>
            <person name="Clum A."/>
            <person name="Culley D."/>
            <person name="Crous P.W."/>
            <person name="Fauchery L."/>
            <person name="Girlanda M."/>
            <person name="Hayes R."/>
            <person name="Keri Z."/>
            <person name="Labutti K."/>
            <person name="Lipzen A."/>
            <person name="Lombard V."/>
            <person name="Magnuson J."/>
            <person name="Maillard F."/>
            <person name="Morin E."/>
            <person name="Murat C."/>
            <person name="Nolan M."/>
            <person name="Ohm R."/>
            <person name="Pangilinan J."/>
            <person name="Pereira M."/>
            <person name="Perotto S."/>
            <person name="Peter M."/>
            <person name="Riley R."/>
            <person name="Sitrit Y."/>
            <person name="Stielow B."/>
            <person name="Szollosi G."/>
            <person name="Zifcakova L."/>
            <person name="Stursova M."/>
            <person name="Spatafora J.W."/>
            <person name="Tedersoo L."/>
            <person name="Vaario L.-M."/>
            <person name="Yamada A."/>
            <person name="Yan M."/>
            <person name="Wang P."/>
            <person name="Xu J."/>
            <person name="Bruns T."/>
            <person name="Baldrian P."/>
            <person name="Vilgalys R."/>
            <person name="Henrissat B."/>
            <person name="Grigoriev I.V."/>
            <person name="Hibbett D."/>
            <person name="Nagy L.G."/>
            <person name="Martin F.M."/>
        </authorList>
    </citation>
    <scope>NUCLEOTIDE SEQUENCE</scope>
    <source>
        <strain evidence="1">P2</strain>
    </source>
</reference>